<name>A0A481ZDZ6_9VIRU</name>
<sequence length="97" mass="11447">MNQQEKIEYANKLIVKCNQLSKGEEKEKAFCEVIDFMIVWTNLSAETSEMQKTMREKLDVALNDELITHDKYIRYVEKCTHHSLQPLHKALQSLTLY</sequence>
<proteinExistence type="predicted"/>
<dbReference type="EMBL" id="MK500588">
    <property type="protein sequence ID" value="QBK92881.1"/>
    <property type="molecule type" value="Genomic_DNA"/>
</dbReference>
<accession>A0A481ZDZ6</accession>
<organism evidence="1">
    <name type="scientific">Pithovirus LCPAC403</name>
    <dbReference type="NCBI Taxonomy" id="2506596"/>
    <lineage>
        <taxon>Viruses</taxon>
        <taxon>Pithoviruses</taxon>
    </lineage>
</organism>
<protein>
    <submittedName>
        <fullName evidence="1">Uncharacterized protein</fullName>
    </submittedName>
</protein>
<reference evidence="1" key="1">
    <citation type="journal article" date="2019" name="MBio">
        <title>Virus Genomes from Deep Sea Sediments Expand the Ocean Megavirome and Support Independent Origins of Viral Gigantism.</title>
        <authorList>
            <person name="Backstrom D."/>
            <person name="Yutin N."/>
            <person name="Jorgensen S.L."/>
            <person name="Dharamshi J."/>
            <person name="Homa F."/>
            <person name="Zaremba-Niedwiedzka K."/>
            <person name="Spang A."/>
            <person name="Wolf Y.I."/>
            <person name="Koonin E.V."/>
            <person name="Ettema T.J."/>
        </authorList>
    </citation>
    <scope>NUCLEOTIDE SEQUENCE</scope>
</reference>
<evidence type="ECO:0000313" key="1">
    <source>
        <dbReference type="EMBL" id="QBK92881.1"/>
    </source>
</evidence>
<gene>
    <name evidence="1" type="ORF">LCPAC403_00150</name>
</gene>